<dbReference type="AlphaFoldDB" id="A0A937HG94"/>
<evidence type="ECO:0000313" key="2">
    <source>
        <dbReference type="EMBL" id="MBL6762286.1"/>
    </source>
</evidence>
<proteinExistence type="predicted"/>
<accession>A0A937HG94</accession>
<dbReference type="Pfam" id="PF21906">
    <property type="entry name" value="WHD_NrtR"/>
    <property type="match status" value="1"/>
</dbReference>
<dbReference type="PIRSF" id="PIRSF019423">
    <property type="entry name" value="NMN_biosyn"/>
    <property type="match status" value="1"/>
</dbReference>
<dbReference type="InterPro" id="IPR036388">
    <property type="entry name" value="WH-like_DNA-bd_sf"/>
</dbReference>
<name>A0A937HG94_9PROT</name>
<protein>
    <submittedName>
        <fullName evidence="2">NAD regulator</fullName>
    </submittedName>
</protein>
<dbReference type="InterPro" id="IPR036390">
    <property type="entry name" value="WH_DNA-bd_sf"/>
</dbReference>
<dbReference type="InterPro" id="IPR015797">
    <property type="entry name" value="NUDIX_hydrolase-like_dom_sf"/>
</dbReference>
<gene>
    <name evidence="2" type="ORF">ISQ19_06280</name>
</gene>
<organism evidence="2 3">
    <name type="scientific">PS1 clade bacterium</name>
    <dbReference type="NCBI Taxonomy" id="2175152"/>
    <lineage>
        <taxon>Bacteria</taxon>
        <taxon>Pseudomonadati</taxon>
        <taxon>Pseudomonadota</taxon>
        <taxon>Alphaproteobacteria</taxon>
        <taxon>PS1 clade</taxon>
    </lineage>
</organism>
<dbReference type="SUPFAM" id="SSF46785">
    <property type="entry name" value="Winged helix' DNA-binding domain"/>
    <property type="match status" value="1"/>
</dbReference>
<dbReference type="Gene3D" id="1.10.10.10">
    <property type="entry name" value="Winged helix-like DNA-binding domain superfamily/Winged helix DNA-binding domain"/>
    <property type="match status" value="1"/>
</dbReference>
<dbReference type="SUPFAM" id="SSF55811">
    <property type="entry name" value="Nudix"/>
    <property type="match status" value="1"/>
</dbReference>
<dbReference type="Proteomes" id="UP000785783">
    <property type="component" value="Unassembled WGS sequence"/>
</dbReference>
<dbReference type="EMBL" id="JADHOK010000099">
    <property type="protein sequence ID" value="MBL6762286.1"/>
    <property type="molecule type" value="Genomic_DNA"/>
</dbReference>
<reference evidence="2" key="1">
    <citation type="submission" date="2020-10" db="EMBL/GenBank/DDBJ databases">
        <title>Microbiome of the Black Sea water column analyzed by genome centric metagenomics.</title>
        <authorList>
            <person name="Cabello-Yeves P.J."/>
            <person name="Callieri C."/>
            <person name="Picazo A."/>
            <person name="Mehrshad M."/>
            <person name="Haro-Moreno J.M."/>
            <person name="Roda-Garcia J."/>
            <person name="Dzembekova N."/>
            <person name="Slabakova V."/>
            <person name="Slabakova N."/>
            <person name="Moncheva S."/>
            <person name="Rodriguez-Valera F."/>
        </authorList>
    </citation>
    <scope>NUCLEOTIDE SEQUENCE</scope>
    <source>
        <strain evidence="2">BS307-5m-G5</strain>
    </source>
</reference>
<dbReference type="InterPro" id="IPR054105">
    <property type="entry name" value="WHD_NrtR"/>
</dbReference>
<comment type="caution">
    <text evidence="2">The sequence shown here is derived from an EMBL/GenBank/DDBJ whole genome shotgun (WGS) entry which is preliminary data.</text>
</comment>
<dbReference type="InterPro" id="IPR011213">
    <property type="entry name" value="NMN_biosyn"/>
</dbReference>
<dbReference type="Gene3D" id="3.90.79.10">
    <property type="entry name" value="Nucleoside Triphosphate Pyrophosphohydrolase"/>
    <property type="match status" value="1"/>
</dbReference>
<sequence length="318" mass="35988">MSDSGTTDILIDISTAILRAQDGVLQFRALQDANDGDKRLPFGPFMPDRHRTMEIGLRQWVREQVGVDLAHVEQLYTFADQGRHHGAAKDERHIVSVGYLALAQDNMAAEDAAGAAWDDLYRYFPWEDWRDGRPEILDAMILPELDKRLSGEPLAAARVRLAFGGHDDTPWDEEFVLERYELLYEAGLVEEAARDGRSKDTARGLGDSMQLDHRRILATALGRLRGKLKYRPVIFDLMPDRFTLRALQKTTELVIGTSLHKQNFRRLVEKSGFVEATGETSRARGRPAELFRFRHGNRAERPLAGLRVSAGRKSRAPK</sequence>
<evidence type="ECO:0000313" key="3">
    <source>
        <dbReference type="Proteomes" id="UP000785783"/>
    </source>
</evidence>
<feature type="domain" description="NrtR DNA-binding winged helix" evidence="1">
    <location>
        <begin position="235"/>
        <end position="293"/>
    </location>
</feature>
<evidence type="ECO:0000259" key="1">
    <source>
        <dbReference type="Pfam" id="PF21906"/>
    </source>
</evidence>